<dbReference type="GO" id="GO:0005886">
    <property type="term" value="C:plasma membrane"/>
    <property type="evidence" value="ECO:0007669"/>
    <property type="project" value="TreeGrafter"/>
</dbReference>
<dbReference type="InterPro" id="IPR003593">
    <property type="entry name" value="AAA+_ATPase"/>
</dbReference>
<evidence type="ECO:0000313" key="5">
    <source>
        <dbReference type="EMBL" id="SPW31370.1"/>
    </source>
</evidence>
<name>A0A6H9XV63_9CORY</name>
<dbReference type="GeneID" id="84575189"/>
<dbReference type="PANTHER" id="PTHR24220:SF685">
    <property type="entry name" value="ABC TRANSPORTER RELATED"/>
    <property type="match status" value="1"/>
</dbReference>
<dbReference type="GO" id="GO:0005524">
    <property type="term" value="F:ATP binding"/>
    <property type="evidence" value="ECO:0007669"/>
    <property type="project" value="UniProtKB-KW"/>
</dbReference>
<dbReference type="GO" id="GO:0016887">
    <property type="term" value="F:ATP hydrolysis activity"/>
    <property type="evidence" value="ECO:0007669"/>
    <property type="project" value="InterPro"/>
</dbReference>
<dbReference type="CDD" id="cd03255">
    <property type="entry name" value="ABC_MJ0796_LolCDE_FtsE"/>
    <property type="match status" value="1"/>
</dbReference>
<dbReference type="EC" id="3.6.3.-" evidence="5"/>
<keyword evidence="1" id="KW-0813">Transport</keyword>
<keyword evidence="3 5" id="KW-0067">ATP-binding</keyword>
<reference evidence="5 6" key="1">
    <citation type="submission" date="2018-06" db="EMBL/GenBank/DDBJ databases">
        <authorList>
            <consortium name="Pathogen Informatics"/>
            <person name="Doyle S."/>
        </authorList>
    </citation>
    <scope>NUCLEOTIDE SEQUENCE [LARGE SCALE GENOMIC DNA]</scope>
    <source>
        <strain evidence="5 6">NCTC10254</strain>
    </source>
</reference>
<dbReference type="InterPro" id="IPR015854">
    <property type="entry name" value="ABC_transpr_LolD-like"/>
</dbReference>
<evidence type="ECO:0000256" key="3">
    <source>
        <dbReference type="ARBA" id="ARBA00022840"/>
    </source>
</evidence>
<evidence type="ECO:0000256" key="1">
    <source>
        <dbReference type="ARBA" id="ARBA00022448"/>
    </source>
</evidence>
<gene>
    <name evidence="5" type="primary">macB_5</name>
    <name evidence="5" type="ORF">NCTC10254_02120</name>
</gene>
<keyword evidence="5" id="KW-0378">Hydrolase</keyword>
<dbReference type="Gene3D" id="3.40.50.300">
    <property type="entry name" value="P-loop containing nucleotide triphosphate hydrolases"/>
    <property type="match status" value="1"/>
</dbReference>
<proteinExistence type="predicted"/>
<sequence>MTTSSPNPDTTPTEVYPLELRDITCVFGREPHTVTALDHVSMHVQPGELVAIMGPSGSGKSTLLNVAGLLQRPTAGEVLIDGVSATTLNDKRAAALRRQHIGVVFQRFNLVPTLTVGENVALPLELDGANVAKLKDDINAALAEVGLDDMFDRFPEEISGGQAQRVAIARALIGPRRLLLADEPTGALDTATGDEVIGILRDRIDQGAAGLLVTHEPRFAGWADRVIHVRDGRITTREV</sequence>
<dbReference type="SMART" id="SM00382">
    <property type="entry name" value="AAA"/>
    <property type="match status" value="1"/>
</dbReference>
<feature type="domain" description="ABC transporter" evidence="4">
    <location>
        <begin position="18"/>
        <end position="239"/>
    </location>
</feature>
<comment type="caution">
    <text evidence="5">The sequence shown here is derived from an EMBL/GenBank/DDBJ whole genome shotgun (WGS) entry which is preliminary data.</text>
</comment>
<dbReference type="PROSITE" id="PS00211">
    <property type="entry name" value="ABC_TRANSPORTER_1"/>
    <property type="match status" value="1"/>
</dbReference>
<protein>
    <submittedName>
        <fullName evidence="5">Methionine import ATP-binding protein</fullName>
        <ecNumber evidence="5">3.6.3.-</ecNumber>
    </submittedName>
</protein>
<evidence type="ECO:0000256" key="2">
    <source>
        <dbReference type="ARBA" id="ARBA00022741"/>
    </source>
</evidence>
<dbReference type="PROSITE" id="PS50893">
    <property type="entry name" value="ABC_TRANSPORTER_2"/>
    <property type="match status" value="1"/>
</dbReference>
<dbReference type="EMBL" id="UARK01000031">
    <property type="protein sequence ID" value="SPW31370.1"/>
    <property type="molecule type" value="Genomic_DNA"/>
</dbReference>
<dbReference type="GO" id="GO:0022857">
    <property type="term" value="F:transmembrane transporter activity"/>
    <property type="evidence" value="ECO:0007669"/>
    <property type="project" value="TreeGrafter"/>
</dbReference>
<keyword evidence="2" id="KW-0547">Nucleotide-binding</keyword>
<dbReference type="SUPFAM" id="SSF52540">
    <property type="entry name" value="P-loop containing nucleoside triphosphate hydrolases"/>
    <property type="match status" value="1"/>
</dbReference>
<dbReference type="InterPro" id="IPR003439">
    <property type="entry name" value="ABC_transporter-like_ATP-bd"/>
</dbReference>
<dbReference type="Pfam" id="PF00005">
    <property type="entry name" value="ABC_tran"/>
    <property type="match status" value="1"/>
</dbReference>
<dbReference type="PANTHER" id="PTHR24220">
    <property type="entry name" value="IMPORT ATP-BINDING PROTEIN"/>
    <property type="match status" value="1"/>
</dbReference>
<dbReference type="FunFam" id="3.40.50.300:FF:000032">
    <property type="entry name" value="Export ABC transporter ATP-binding protein"/>
    <property type="match status" value="1"/>
</dbReference>
<dbReference type="GO" id="GO:0098796">
    <property type="term" value="C:membrane protein complex"/>
    <property type="evidence" value="ECO:0007669"/>
    <property type="project" value="UniProtKB-ARBA"/>
</dbReference>
<dbReference type="AlphaFoldDB" id="A0A6H9XV63"/>
<dbReference type="RefSeq" id="WP_005527024.1">
    <property type="nucleotide sequence ID" value="NZ_CAUVED010000004.1"/>
</dbReference>
<organism evidence="5 6">
    <name type="scientific">Corynebacterium matruchotii</name>
    <dbReference type="NCBI Taxonomy" id="43768"/>
    <lineage>
        <taxon>Bacteria</taxon>
        <taxon>Bacillati</taxon>
        <taxon>Actinomycetota</taxon>
        <taxon>Actinomycetes</taxon>
        <taxon>Mycobacteriales</taxon>
        <taxon>Corynebacteriaceae</taxon>
        <taxon>Corynebacterium</taxon>
    </lineage>
</organism>
<evidence type="ECO:0000259" key="4">
    <source>
        <dbReference type="PROSITE" id="PS50893"/>
    </source>
</evidence>
<dbReference type="InterPro" id="IPR017911">
    <property type="entry name" value="MacB-like_ATP-bd"/>
</dbReference>
<dbReference type="Proteomes" id="UP000249886">
    <property type="component" value="Unassembled WGS sequence"/>
</dbReference>
<dbReference type="InterPro" id="IPR027417">
    <property type="entry name" value="P-loop_NTPase"/>
</dbReference>
<evidence type="ECO:0000313" key="6">
    <source>
        <dbReference type="Proteomes" id="UP000249886"/>
    </source>
</evidence>
<dbReference type="InterPro" id="IPR017871">
    <property type="entry name" value="ABC_transporter-like_CS"/>
</dbReference>
<accession>A0A6H9XV63</accession>